<evidence type="ECO:0000313" key="3">
    <source>
        <dbReference type="EMBL" id="MBA8806878.1"/>
    </source>
</evidence>
<name>A0A7W3PCL8_9MICO</name>
<dbReference type="InterPro" id="IPR041682">
    <property type="entry name" value="AAA_14"/>
</dbReference>
<dbReference type="EMBL" id="JACGWV010000001">
    <property type="protein sequence ID" value="MBA8806878.1"/>
    <property type="molecule type" value="Genomic_DNA"/>
</dbReference>
<dbReference type="InterPro" id="IPR004256">
    <property type="entry name" value="DUF234"/>
</dbReference>
<evidence type="ECO:0008006" key="5">
    <source>
        <dbReference type="Google" id="ProtNLM"/>
    </source>
</evidence>
<dbReference type="Pfam" id="PF13173">
    <property type="entry name" value="AAA_14"/>
    <property type="match status" value="1"/>
</dbReference>
<dbReference type="Gene3D" id="3.40.50.300">
    <property type="entry name" value="P-loop containing nucleotide triphosphate hydrolases"/>
    <property type="match status" value="1"/>
</dbReference>
<keyword evidence="4" id="KW-1185">Reference proteome</keyword>
<accession>A0A7W3PCL8</accession>
<comment type="caution">
    <text evidence="3">The sequence shown here is derived from an EMBL/GenBank/DDBJ whole genome shotgun (WGS) entry which is preliminary data.</text>
</comment>
<proteinExistence type="predicted"/>
<dbReference type="InterPro" id="IPR036390">
    <property type="entry name" value="WH_DNA-bd_sf"/>
</dbReference>
<reference evidence="3 4" key="1">
    <citation type="submission" date="2020-07" db="EMBL/GenBank/DDBJ databases">
        <title>Sequencing the genomes of 1000 actinobacteria strains.</title>
        <authorList>
            <person name="Klenk H.-P."/>
        </authorList>
    </citation>
    <scope>NUCLEOTIDE SEQUENCE [LARGE SCALE GENOMIC DNA]</scope>
    <source>
        <strain evidence="3 4">DSM 44121</strain>
    </source>
</reference>
<dbReference type="PANTHER" id="PTHR34704:SF1">
    <property type="entry name" value="ATPASE"/>
    <property type="match status" value="1"/>
</dbReference>
<dbReference type="SUPFAM" id="SSF52540">
    <property type="entry name" value="P-loop containing nucleoside triphosphate hydrolases"/>
    <property type="match status" value="1"/>
</dbReference>
<feature type="domain" description="AAA" evidence="2">
    <location>
        <begin position="30"/>
        <end position="186"/>
    </location>
</feature>
<dbReference type="RefSeq" id="WP_182614539.1">
    <property type="nucleotide sequence ID" value="NZ_BAAATF010000002.1"/>
</dbReference>
<protein>
    <recommendedName>
        <fullName evidence="5">DUF234 domain-containing protein</fullName>
    </recommendedName>
</protein>
<dbReference type="InterPro" id="IPR027417">
    <property type="entry name" value="P-loop_NTPase"/>
</dbReference>
<organism evidence="3 4">
    <name type="scientific">Promicromonospora sukumoe</name>
    <dbReference type="NCBI Taxonomy" id="88382"/>
    <lineage>
        <taxon>Bacteria</taxon>
        <taxon>Bacillati</taxon>
        <taxon>Actinomycetota</taxon>
        <taxon>Actinomycetes</taxon>
        <taxon>Micrococcales</taxon>
        <taxon>Promicromonosporaceae</taxon>
        <taxon>Promicromonospora</taxon>
    </lineage>
</organism>
<dbReference type="PANTHER" id="PTHR34704">
    <property type="entry name" value="ATPASE"/>
    <property type="match status" value="1"/>
</dbReference>
<dbReference type="Pfam" id="PF03008">
    <property type="entry name" value="DUF234"/>
    <property type="match status" value="1"/>
</dbReference>
<sequence>MEFRGRDSDLRRLAGLLDGVEAGTGTTRGKALIMTGRRRVGKSRLAQEFCDRSGRDYLVFQATRGRNAMAERRDFLATLTQSSLRAPEIFAHLSPPDWKGTLRALAEFLPVDRPTVVVLDEVSWLVEQDPEFEGALQTVWDQYLSQKPVLLLLIGSDLSVMEALQTYGRPFFGRATKIDIAPLNVADVQAMAGLSAADAIDAHLITGGFPEIVQTWAPGQSRVEFLRGALGDPLSPLLVAGELSLLGEFPESSRSRAILEAVGDGERTFSAIAAAAGNSGSLPAGTLNPLLKTLEAKRIVETDLPLSTSSDTKNKRYRLGDPYLRFWLAFLRRAIPFVERGRGDVALDRIERSWSTWRGRAVEPLVRESLMRVLLGSRWSDVEAVGGWWNRQNNPEVDLVGADRAPTARRVAFIGSVKWYEADTFGRHELDDLARARGVVPGTDEDTPLVAVARSGFDAGLPLAEHWGPEEIVAAWR</sequence>
<evidence type="ECO:0000259" key="2">
    <source>
        <dbReference type="Pfam" id="PF13173"/>
    </source>
</evidence>
<dbReference type="SUPFAM" id="SSF46785">
    <property type="entry name" value="Winged helix' DNA-binding domain"/>
    <property type="match status" value="1"/>
</dbReference>
<dbReference type="AlphaFoldDB" id="A0A7W3PCL8"/>
<dbReference type="Proteomes" id="UP000540568">
    <property type="component" value="Unassembled WGS sequence"/>
</dbReference>
<evidence type="ECO:0000259" key="1">
    <source>
        <dbReference type="Pfam" id="PF03008"/>
    </source>
</evidence>
<feature type="domain" description="DUF234" evidence="1">
    <location>
        <begin position="327"/>
        <end position="421"/>
    </location>
</feature>
<evidence type="ECO:0000313" key="4">
    <source>
        <dbReference type="Proteomes" id="UP000540568"/>
    </source>
</evidence>
<gene>
    <name evidence="3" type="ORF">FHX71_000820</name>
</gene>